<evidence type="ECO:0000256" key="8">
    <source>
        <dbReference type="ARBA" id="ARBA00023065"/>
    </source>
</evidence>
<organism evidence="13 14">
    <name type="scientific">Acorus gramineus</name>
    <name type="common">Dwarf sweet flag</name>
    <dbReference type="NCBI Taxonomy" id="55184"/>
    <lineage>
        <taxon>Eukaryota</taxon>
        <taxon>Viridiplantae</taxon>
        <taxon>Streptophyta</taxon>
        <taxon>Embryophyta</taxon>
        <taxon>Tracheophyta</taxon>
        <taxon>Spermatophyta</taxon>
        <taxon>Magnoliopsida</taxon>
        <taxon>Liliopsida</taxon>
        <taxon>Acoraceae</taxon>
        <taxon>Acorus</taxon>
    </lineage>
</organism>
<evidence type="ECO:0000256" key="3">
    <source>
        <dbReference type="ARBA" id="ARBA00008873"/>
    </source>
</evidence>
<evidence type="ECO:0000256" key="2">
    <source>
        <dbReference type="ARBA" id="ARBA00004128"/>
    </source>
</evidence>
<keyword evidence="14" id="KW-1185">Reference proteome</keyword>
<comment type="function">
    <text evidence="1">Involved in sequestration of excess metal in the cytoplasm into vacuoles to maintain metal homeostasis.</text>
</comment>
<dbReference type="InterPro" id="IPR002524">
    <property type="entry name" value="Cation_efflux"/>
</dbReference>
<evidence type="ECO:0000313" key="13">
    <source>
        <dbReference type="EMBL" id="KAK1280190.1"/>
    </source>
</evidence>
<proteinExistence type="inferred from homology"/>
<feature type="transmembrane region" description="Helical" evidence="10">
    <location>
        <begin position="167"/>
        <end position="189"/>
    </location>
</feature>
<dbReference type="Gene3D" id="1.20.1510.10">
    <property type="entry name" value="Cation efflux protein transmembrane domain"/>
    <property type="match status" value="1"/>
</dbReference>
<dbReference type="Gene3D" id="3.30.70.1350">
    <property type="entry name" value="Cation efflux protein, cytoplasmic domain"/>
    <property type="match status" value="1"/>
</dbReference>
<keyword evidence="9 10" id="KW-0472">Membrane</keyword>
<reference evidence="13" key="1">
    <citation type="journal article" date="2023" name="Nat. Commun.">
        <title>Diploid and tetraploid genomes of Acorus and the evolution of monocots.</title>
        <authorList>
            <person name="Ma L."/>
            <person name="Liu K.W."/>
            <person name="Li Z."/>
            <person name="Hsiao Y.Y."/>
            <person name="Qi Y."/>
            <person name="Fu T."/>
            <person name="Tang G.D."/>
            <person name="Zhang D."/>
            <person name="Sun W.H."/>
            <person name="Liu D.K."/>
            <person name="Li Y."/>
            <person name="Chen G.Z."/>
            <person name="Liu X.D."/>
            <person name="Liao X.Y."/>
            <person name="Jiang Y.T."/>
            <person name="Yu X."/>
            <person name="Hao Y."/>
            <person name="Huang J."/>
            <person name="Zhao X.W."/>
            <person name="Ke S."/>
            <person name="Chen Y.Y."/>
            <person name="Wu W.L."/>
            <person name="Hsu J.L."/>
            <person name="Lin Y.F."/>
            <person name="Huang M.D."/>
            <person name="Li C.Y."/>
            <person name="Huang L."/>
            <person name="Wang Z.W."/>
            <person name="Zhao X."/>
            <person name="Zhong W.Y."/>
            <person name="Peng D.H."/>
            <person name="Ahmad S."/>
            <person name="Lan S."/>
            <person name="Zhang J.S."/>
            <person name="Tsai W.C."/>
            <person name="Van de Peer Y."/>
            <person name="Liu Z.J."/>
        </authorList>
    </citation>
    <scope>NUCLEOTIDE SEQUENCE</scope>
    <source>
        <strain evidence="13">SCP</strain>
    </source>
</reference>
<comment type="caution">
    <text evidence="13">The sequence shown here is derived from an EMBL/GenBank/DDBJ whole genome shotgun (WGS) entry which is preliminary data.</text>
</comment>
<dbReference type="EMBL" id="JAUJYN010000001">
    <property type="protein sequence ID" value="KAK1280190.1"/>
    <property type="molecule type" value="Genomic_DNA"/>
</dbReference>
<dbReference type="Proteomes" id="UP001179952">
    <property type="component" value="Unassembled WGS sequence"/>
</dbReference>
<evidence type="ECO:0000256" key="10">
    <source>
        <dbReference type="SAM" id="Phobius"/>
    </source>
</evidence>
<dbReference type="SUPFAM" id="SSF161111">
    <property type="entry name" value="Cation efflux protein transmembrane domain-like"/>
    <property type="match status" value="1"/>
</dbReference>
<feature type="transmembrane region" description="Helical" evidence="10">
    <location>
        <begin position="248"/>
        <end position="267"/>
    </location>
</feature>
<evidence type="ECO:0000259" key="12">
    <source>
        <dbReference type="Pfam" id="PF16916"/>
    </source>
</evidence>
<evidence type="ECO:0000256" key="7">
    <source>
        <dbReference type="ARBA" id="ARBA00022989"/>
    </source>
</evidence>
<reference evidence="13" key="2">
    <citation type="submission" date="2023-06" db="EMBL/GenBank/DDBJ databases">
        <authorList>
            <person name="Ma L."/>
            <person name="Liu K.-W."/>
            <person name="Li Z."/>
            <person name="Hsiao Y.-Y."/>
            <person name="Qi Y."/>
            <person name="Fu T."/>
            <person name="Tang G."/>
            <person name="Zhang D."/>
            <person name="Sun W.-H."/>
            <person name="Liu D.-K."/>
            <person name="Li Y."/>
            <person name="Chen G.-Z."/>
            <person name="Liu X.-D."/>
            <person name="Liao X.-Y."/>
            <person name="Jiang Y.-T."/>
            <person name="Yu X."/>
            <person name="Hao Y."/>
            <person name="Huang J."/>
            <person name="Zhao X.-W."/>
            <person name="Ke S."/>
            <person name="Chen Y.-Y."/>
            <person name="Wu W.-L."/>
            <person name="Hsu J.-L."/>
            <person name="Lin Y.-F."/>
            <person name="Huang M.-D."/>
            <person name="Li C.-Y."/>
            <person name="Huang L."/>
            <person name="Wang Z.-W."/>
            <person name="Zhao X."/>
            <person name="Zhong W.-Y."/>
            <person name="Peng D.-H."/>
            <person name="Ahmad S."/>
            <person name="Lan S."/>
            <person name="Zhang J.-S."/>
            <person name="Tsai W.-C."/>
            <person name="Van De Peer Y."/>
            <person name="Liu Z.-J."/>
        </authorList>
    </citation>
    <scope>NUCLEOTIDE SEQUENCE</scope>
    <source>
        <strain evidence="13">SCP</strain>
        <tissue evidence="13">Leaves</tissue>
    </source>
</reference>
<dbReference type="FunFam" id="1.20.1510.10:FF:000003">
    <property type="entry name" value="Metal tolerance protein 11"/>
    <property type="match status" value="1"/>
</dbReference>
<comment type="subcellular location">
    <subcellularLocation>
        <location evidence="2">Vacuole membrane</location>
        <topology evidence="2">Multi-pass membrane protein</topology>
    </subcellularLocation>
</comment>
<keyword evidence="6 10" id="KW-0812">Transmembrane</keyword>
<dbReference type="InterPro" id="IPR058533">
    <property type="entry name" value="Cation_efflux_TM"/>
</dbReference>
<protein>
    <submittedName>
        <fullName evidence="13">Metal tolerance protein 10</fullName>
    </submittedName>
</protein>
<evidence type="ECO:0000313" key="14">
    <source>
        <dbReference type="Proteomes" id="UP001179952"/>
    </source>
</evidence>
<evidence type="ECO:0000256" key="9">
    <source>
        <dbReference type="ARBA" id="ARBA00023136"/>
    </source>
</evidence>
<evidence type="ECO:0000256" key="1">
    <source>
        <dbReference type="ARBA" id="ARBA00003168"/>
    </source>
</evidence>
<keyword evidence="5" id="KW-0926">Vacuole</keyword>
<dbReference type="Pfam" id="PF16916">
    <property type="entry name" value="ZT_dimer"/>
    <property type="match status" value="1"/>
</dbReference>
<dbReference type="NCBIfam" id="TIGR01297">
    <property type="entry name" value="CDF"/>
    <property type="match status" value="1"/>
</dbReference>
<dbReference type="InterPro" id="IPR050291">
    <property type="entry name" value="CDF_Transporter"/>
</dbReference>
<comment type="similarity">
    <text evidence="3">Belongs to the cation diffusion facilitator (CDF) transporter (TC 2.A.4) family. SLC30A subfamily.</text>
</comment>
<dbReference type="InterPro" id="IPR036837">
    <property type="entry name" value="Cation_efflux_CTD_sf"/>
</dbReference>
<feature type="domain" description="Cation efflux protein transmembrane" evidence="11">
    <location>
        <begin position="143"/>
        <end position="334"/>
    </location>
</feature>
<dbReference type="GO" id="GO:0005774">
    <property type="term" value="C:vacuolar membrane"/>
    <property type="evidence" value="ECO:0007669"/>
    <property type="project" value="UniProtKB-SubCell"/>
</dbReference>
<sequence length="428" mass="48814">MAEAIDQGVVSHCALRPIIKESIENRRKGDNMELRTDSADYRTELLSPPPGGEPIINSVDQQWRLNVNDFQIPQRPKDPSLASRVFLKTRSKQRKIAEYYKKQEKLLEGFSEMEIVNELGCVPGALTEDELKQLAKNERSAIHISNMANLVLFVAKVYASIESRSLAVIASTLDSLLDLLSGFILWFTAHAMRKPNQYRYPIGKRRMQPVGIIVFASVMATLGFQILLESCRELVTQSHPSLDEEKEKWMIGIMVSVTVVKFMLMLYCRTFKNQIVRAYAQDHFFDVITNSVGLVTAVLAVRFQWWIDPLGAILIALYTMGTWAKTVLENVWSLIGKTAPPDYLAKLTYLIWNHHEQIKHIDTVRAYTFGGHYFVEVDVVLPGDMVLSQAHDIGETLQEKLEQLPEVERAFVHADFEFTHKPEHKPKV</sequence>
<dbReference type="Pfam" id="PF01545">
    <property type="entry name" value="Cation_efflux"/>
    <property type="match status" value="1"/>
</dbReference>
<dbReference type="AlphaFoldDB" id="A0AAV9BUH3"/>
<dbReference type="FunFam" id="3.30.70.1350:FF:000001">
    <property type="entry name" value="Metal tolerance protein 11"/>
    <property type="match status" value="1"/>
</dbReference>
<evidence type="ECO:0000256" key="4">
    <source>
        <dbReference type="ARBA" id="ARBA00022448"/>
    </source>
</evidence>
<dbReference type="SUPFAM" id="SSF160240">
    <property type="entry name" value="Cation efflux protein cytoplasmic domain-like"/>
    <property type="match status" value="1"/>
</dbReference>
<feature type="transmembrane region" description="Helical" evidence="10">
    <location>
        <begin position="287"/>
        <end position="305"/>
    </location>
</feature>
<dbReference type="PANTHER" id="PTHR43840:SF2">
    <property type="entry name" value="METAL TOLERANCE PROTEIN 9"/>
    <property type="match status" value="1"/>
</dbReference>
<dbReference type="PANTHER" id="PTHR43840">
    <property type="entry name" value="MITOCHONDRIAL METAL TRANSPORTER 1-RELATED"/>
    <property type="match status" value="1"/>
</dbReference>
<evidence type="ECO:0000259" key="11">
    <source>
        <dbReference type="Pfam" id="PF01545"/>
    </source>
</evidence>
<accession>A0AAV9BUH3</accession>
<dbReference type="InterPro" id="IPR027470">
    <property type="entry name" value="Cation_efflux_CTD"/>
</dbReference>
<dbReference type="GO" id="GO:0008324">
    <property type="term" value="F:monoatomic cation transmembrane transporter activity"/>
    <property type="evidence" value="ECO:0007669"/>
    <property type="project" value="InterPro"/>
</dbReference>
<name>A0AAV9BUH3_ACOGR</name>
<keyword evidence="4" id="KW-0813">Transport</keyword>
<evidence type="ECO:0000256" key="5">
    <source>
        <dbReference type="ARBA" id="ARBA00022554"/>
    </source>
</evidence>
<evidence type="ECO:0000256" key="6">
    <source>
        <dbReference type="ARBA" id="ARBA00022692"/>
    </source>
</evidence>
<keyword evidence="8" id="KW-0406">Ion transport</keyword>
<dbReference type="InterPro" id="IPR027469">
    <property type="entry name" value="Cation_efflux_TMD_sf"/>
</dbReference>
<keyword evidence="7 10" id="KW-1133">Transmembrane helix</keyword>
<feature type="domain" description="Cation efflux protein cytoplasmic" evidence="12">
    <location>
        <begin position="353"/>
        <end position="415"/>
    </location>
</feature>
<gene>
    <name evidence="13" type="ORF">QJS04_geneDACA003020</name>
</gene>
<feature type="transmembrane region" description="Helical" evidence="10">
    <location>
        <begin position="210"/>
        <end position="228"/>
    </location>
</feature>